<name>A0ACC1AVW1_9ROSI</name>
<dbReference type="Proteomes" id="UP001164250">
    <property type="component" value="Chromosome 8"/>
</dbReference>
<gene>
    <name evidence="1" type="ORF">Patl1_14521</name>
</gene>
<proteinExistence type="predicted"/>
<protein>
    <submittedName>
        <fullName evidence="1">Uncharacterized protein</fullName>
    </submittedName>
</protein>
<evidence type="ECO:0000313" key="1">
    <source>
        <dbReference type="EMBL" id="KAJ0090750.1"/>
    </source>
</evidence>
<organism evidence="1 2">
    <name type="scientific">Pistacia atlantica</name>
    <dbReference type="NCBI Taxonomy" id="434234"/>
    <lineage>
        <taxon>Eukaryota</taxon>
        <taxon>Viridiplantae</taxon>
        <taxon>Streptophyta</taxon>
        <taxon>Embryophyta</taxon>
        <taxon>Tracheophyta</taxon>
        <taxon>Spermatophyta</taxon>
        <taxon>Magnoliopsida</taxon>
        <taxon>eudicotyledons</taxon>
        <taxon>Gunneridae</taxon>
        <taxon>Pentapetalae</taxon>
        <taxon>rosids</taxon>
        <taxon>malvids</taxon>
        <taxon>Sapindales</taxon>
        <taxon>Anacardiaceae</taxon>
        <taxon>Pistacia</taxon>
    </lineage>
</organism>
<reference evidence="2" key="1">
    <citation type="journal article" date="2023" name="G3 (Bethesda)">
        <title>Genome assembly and association tests identify interacting loci associated with vigor, precocity, and sex in interspecific pistachio rootstocks.</title>
        <authorList>
            <person name="Palmer W."/>
            <person name="Jacygrad E."/>
            <person name="Sagayaradj S."/>
            <person name="Cavanaugh K."/>
            <person name="Han R."/>
            <person name="Bertier L."/>
            <person name="Beede B."/>
            <person name="Kafkas S."/>
            <person name="Golino D."/>
            <person name="Preece J."/>
            <person name="Michelmore R."/>
        </authorList>
    </citation>
    <scope>NUCLEOTIDE SEQUENCE [LARGE SCALE GENOMIC DNA]</scope>
</reference>
<evidence type="ECO:0000313" key="2">
    <source>
        <dbReference type="Proteomes" id="UP001164250"/>
    </source>
</evidence>
<keyword evidence="2" id="KW-1185">Reference proteome</keyword>
<sequence>MAGLATTAIPFTKTAPCFSSSESKFFGLHFHIRNPNHLFLVSISSSPHQHHNISITARYGGGGGRGGPRFDSRRSRRNESDDEQVFDIDGIRSATVRLIDAKQNMVGVVSKSEAIQMAEDAELDLVIVSPEADPPVVRIMDYEYMLMPVFNFFLSKYRYEQQKKKREQQKKSAANRMDLKELKMGYKIDQHDYTVRLKAAQRFLKDGDKVKVIVNLKGRENEFRNIAIELIKRFQNDVGELATEESKNFRDRNISIVLVPNKALLQKTQEPPKKKDIPVANEVSAGV</sequence>
<dbReference type="EMBL" id="CM047904">
    <property type="protein sequence ID" value="KAJ0090750.1"/>
    <property type="molecule type" value="Genomic_DNA"/>
</dbReference>
<comment type="caution">
    <text evidence="1">The sequence shown here is derived from an EMBL/GenBank/DDBJ whole genome shotgun (WGS) entry which is preliminary data.</text>
</comment>
<accession>A0ACC1AVW1</accession>